<evidence type="ECO:0000256" key="1">
    <source>
        <dbReference type="SAM" id="SignalP"/>
    </source>
</evidence>
<keyword evidence="1" id="KW-0732">Signal</keyword>
<sequence length="170" mass="19023">MPKVAFCHIVQLSFFLLTFQNTSARSHVHIAVSPTALQSQQKHASRRPLPYSTCFKGPYPLGRLFGPPMFLFLISSINNQSFEIAVDTMAPDPTWIRRSSVQKTLFIASSDLGFSGVSPFRTLELSQAPSFRLKSLLPTPNRPFCSPQTLCFCPRVIIHFSRTPVVRGPL</sequence>
<evidence type="ECO:0000313" key="2">
    <source>
        <dbReference type="EMBL" id="TKR93922.1"/>
    </source>
</evidence>
<accession>A0A4U5PC41</accession>
<protein>
    <recommendedName>
        <fullName evidence="4">Secreted protein</fullName>
    </recommendedName>
</protein>
<comment type="caution">
    <text evidence="2">The sequence shown here is derived from an EMBL/GenBank/DDBJ whole genome shotgun (WGS) entry which is preliminary data.</text>
</comment>
<feature type="chain" id="PRO_5020682296" description="Secreted protein" evidence="1">
    <location>
        <begin position="25"/>
        <end position="170"/>
    </location>
</feature>
<keyword evidence="3" id="KW-1185">Reference proteome</keyword>
<dbReference type="AlphaFoldDB" id="A0A4U5PC41"/>
<organism evidence="2 3">
    <name type="scientific">Steinernema carpocapsae</name>
    <name type="common">Entomopathogenic nematode</name>
    <dbReference type="NCBI Taxonomy" id="34508"/>
    <lineage>
        <taxon>Eukaryota</taxon>
        <taxon>Metazoa</taxon>
        <taxon>Ecdysozoa</taxon>
        <taxon>Nematoda</taxon>
        <taxon>Chromadorea</taxon>
        <taxon>Rhabditida</taxon>
        <taxon>Tylenchina</taxon>
        <taxon>Panagrolaimomorpha</taxon>
        <taxon>Strongyloidoidea</taxon>
        <taxon>Steinernematidae</taxon>
        <taxon>Steinernema</taxon>
    </lineage>
</organism>
<dbReference type="Proteomes" id="UP000298663">
    <property type="component" value="Unassembled WGS sequence"/>
</dbReference>
<feature type="signal peptide" evidence="1">
    <location>
        <begin position="1"/>
        <end position="24"/>
    </location>
</feature>
<dbReference type="EMBL" id="AZBU02000002">
    <property type="protein sequence ID" value="TKR93922.1"/>
    <property type="molecule type" value="Genomic_DNA"/>
</dbReference>
<reference evidence="2 3" key="2">
    <citation type="journal article" date="2019" name="G3 (Bethesda)">
        <title>Hybrid Assembly of the Genome of the Entomopathogenic Nematode Steinernema carpocapsae Identifies the X-Chromosome.</title>
        <authorList>
            <person name="Serra L."/>
            <person name="Macchietto M."/>
            <person name="Macias-Munoz A."/>
            <person name="McGill C.J."/>
            <person name="Rodriguez I.M."/>
            <person name="Rodriguez B."/>
            <person name="Murad R."/>
            <person name="Mortazavi A."/>
        </authorList>
    </citation>
    <scope>NUCLEOTIDE SEQUENCE [LARGE SCALE GENOMIC DNA]</scope>
    <source>
        <strain evidence="2 3">ALL</strain>
    </source>
</reference>
<evidence type="ECO:0000313" key="3">
    <source>
        <dbReference type="Proteomes" id="UP000298663"/>
    </source>
</evidence>
<gene>
    <name evidence="2" type="ORF">L596_008288</name>
</gene>
<name>A0A4U5PC41_STECR</name>
<reference evidence="2 3" key="1">
    <citation type="journal article" date="2015" name="Genome Biol.">
        <title>Comparative genomics of Steinernema reveals deeply conserved gene regulatory networks.</title>
        <authorList>
            <person name="Dillman A.R."/>
            <person name="Macchietto M."/>
            <person name="Porter C.F."/>
            <person name="Rogers A."/>
            <person name="Williams B."/>
            <person name="Antoshechkin I."/>
            <person name="Lee M.M."/>
            <person name="Goodwin Z."/>
            <person name="Lu X."/>
            <person name="Lewis E.E."/>
            <person name="Goodrich-Blair H."/>
            <person name="Stock S.P."/>
            <person name="Adams B.J."/>
            <person name="Sternberg P.W."/>
            <person name="Mortazavi A."/>
        </authorList>
    </citation>
    <scope>NUCLEOTIDE SEQUENCE [LARGE SCALE GENOMIC DNA]</scope>
    <source>
        <strain evidence="2 3">ALL</strain>
    </source>
</reference>
<evidence type="ECO:0008006" key="4">
    <source>
        <dbReference type="Google" id="ProtNLM"/>
    </source>
</evidence>
<proteinExistence type="predicted"/>